<dbReference type="UniPathway" id="UPA00135">
    <property type="reaction ID" value="UER00196"/>
</dbReference>
<dbReference type="InterPro" id="IPR029752">
    <property type="entry name" value="D-isomer_DH_CS1"/>
</dbReference>
<dbReference type="SUPFAM" id="SSF52283">
    <property type="entry name" value="Formate/glycerate dehydrogenase catalytic domain-like"/>
    <property type="match status" value="1"/>
</dbReference>
<dbReference type="AlphaFoldDB" id="A0A8J2U2W4"/>
<dbReference type="InterPro" id="IPR002912">
    <property type="entry name" value="ACT_dom"/>
</dbReference>
<dbReference type="EC" id="1.1.1.95" evidence="5"/>
<dbReference type="PROSITE" id="PS00671">
    <property type="entry name" value="D_2_HYDROXYACID_DH_3"/>
    <property type="match status" value="1"/>
</dbReference>
<reference evidence="15" key="1">
    <citation type="journal article" date="2019" name="Int. J. Syst. Evol. Microbiol.">
        <title>The Global Catalogue of Microorganisms (GCM) 10K type strain sequencing project: providing services to taxonomists for standard genome sequencing and annotation.</title>
        <authorList>
            <consortium name="The Broad Institute Genomics Platform"/>
            <consortium name="The Broad Institute Genome Sequencing Center for Infectious Disease"/>
            <person name="Wu L."/>
            <person name="Ma J."/>
        </authorList>
    </citation>
    <scope>NUCLEOTIDE SEQUENCE [LARGE SCALE GENOMIC DNA]</scope>
    <source>
        <strain evidence="15">CGMCC 1.10130</strain>
    </source>
</reference>
<dbReference type="GO" id="GO:0004617">
    <property type="term" value="F:phosphoglycerate dehydrogenase activity"/>
    <property type="evidence" value="ECO:0007669"/>
    <property type="project" value="UniProtKB-EC"/>
</dbReference>
<dbReference type="PANTHER" id="PTHR42938:SF47">
    <property type="entry name" value="HYDROXYPYRUVATE REDUCTASE"/>
    <property type="match status" value="1"/>
</dbReference>
<evidence type="ECO:0000256" key="9">
    <source>
        <dbReference type="ARBA" id="ARBA00030455"/>
    </source>
</evidence>
<evidence type="ECO:0000256" key="12">
    <source>
        <dbReference type="RuleBase" id="RU003719"/>
    </source>
</evidence>
<feature type="domain" description="ACT" evidence="13">
    <location>
        <begin position="321"/>
        <end position="389"/>
    </location>
</feature>
<dbReference type="InterPro" id="IPR006139">
    <property type="entry name" value="D-isomer_2_OHA_DH_cat_dom"/>
</dbReference>
<gene>
    <name evidence="14" type="ORF">GCM10011369_06290</name>
</gene>
<organism evidence="14 15">
    <name type="scientific">Neiella marina</name>
    <dbReference type="NCBI Taxonomy" id="508461"/>
    <lineage>
        <taxon>Bacteria</taxon>
        <taxon>Pseudomonadati</taxon>
        <taxon>Pseudomonadota</taxon>
        <taxon>Gammaproteobacteria</taxon>
        <taxon>Alteromonadales</taxon>
        <taxon>Echinimonadaceae</taxon>
        <taxon>Neiella</taxon>
    </lineage>
</organism>
<dbReference type="OrthoDB" id="9805416at2"/>
<comment type="pathway">
    <text evidence="2">Amino-acid biosynthesis; L-serine biosynthesis; L-serine from 3-phospho-D-glycerate: step 1/3.</text>
</comment>
<evidence type="ECO:0000256" key="10">
    <source>
        <dbReference type="ARBA" id="ARBA00048126"/>
    </source>
</evidence>
<evidence type="ECO:0000256" key="7">
    <source>
        <dbReference type="ARBA" id="ARBA00023002"/>
    </source>
</evidence>
<dbReference type="EMBL" id="BMDX01000002">
    <property type="protein sequence ID" value="GGA67386.1"/>
    <property type="molecule type" value="Genomic_DNA"/>
</dbReference>
<dbReference type="Gene3D" id="3.30.70.260">
    <property type="match status" value="1"/>
</dbReference>
<comment type="catalytic activity">
    <reaction evidence="11">
        <text>(2R)-3-phosphoglycerate + NAD(+) = 3-phosphooxypyruvate + NADH + H(+)</text>
        <dbReference type="Rhea" id="RHEA:12641"/>
        <dbReference type="ChEBI" id="CHEBI:15378"/>
        <dbReference type="ChEBI" id="CHEBI:18110"/>
        <dbReference type="ChEBI" id="CHEBI:57540"/>
        <dbReference type="ChEBI" id="CHEBI:57945"/>
        <dbReference type="ChEBI" id="CHEBI:58272"/>
        <dbReference type="EC" id="1.1.1.95"/>
    </reaction>
</comment>
<dbReference type="SUPFAM" id="SSF51735">
    <property type="entry name" value="NAD(P)-binding Rossmann-fold domains"/>
    <property type="match status" value="1"/>
</dbReference>
<dbReference type="PANTHER" id="PTHR42938">
    <property type="entry name" value="FORMATE DEHYDROGENASE 1"/>
    <property type="match status" value="1"/>
</dbReference>
<keyword evidence="7 12" id="KW-0560">Oxidoreductase</keyword>
<comment type="catalytic activity">
    <reaction evidence="10">
        <text>(R)-2-hydroxyglutarate + NAD(+) = 2-oxoglutarate + NADH + H(+)</text>
        <dbReference type="Rhea" id="RHEA:49612"/>
        <dbReference type="ChEBI" id="CHEBI:15378"/>
        <dbReference type="ChEBI" id="CHEBI:15801"/>
        <dbReference type="ChEBI" id="CHEBI:16810"/>
        <dbReference type="ChEBI" id="CHEBI:57540"/>
        <dbReference type="ChEBI" id="CHEBI:57945"/>
        <dbReference type="EC" id="1.1.1.399"/>
    </reaction>
</comment>
<dbReference type="RefSeq" id="WP_087504423.1">
    <property type="nucleotide sequence ID" value="NZ_BMDX01000002.1"/>
</dbReference>
<dbReference type="GO" id="GO:0051287">
    <property type="term" value="F:NAD binding"/>
    <property type="evidence" value="ECO:0007669"/>
    <property type="project" value="InterPro"/>
</dbReference>
<evidence type="ECO:0000256" key="2">
    <source>
        <dbReference type="ARBA" id="ARBA00005216"/>
    </source>
</evidence>
<evidence type="ECO:0000256" key="5">
    <source>
        <dbReference type="ARBA" id="ARBA00013143"/>
    </source>
</evidence>
<dbReference type="InterPro" id="IPR036291">
    <property type="entry name" value="NAD(P)-bd_dom_sf"/>
</dbReference>
<evidence type="ECO:0000256" key="6">
    <source>
        <dbReference type="ARBA" id="ARBA00021582"/>
    </source>
</evidence>
<dbReference type="CDD" id="cd12174">
    <property type="entry name" value="PGDH_like_3"/>
    <property type="match status" value="1"/>
</dbReference>
<dbReference type="Pfam" id="PF02826">
    <property type="entry name" value="2-Hacid_dh_C"/>
    <property type="match status" value="1"/>
</dbReference>
<evidence type="ECO:0000256" key="11">
    <source>
        <dbReference type="ARBA" id="ARBA00048731"/>
    </source>
</evidence>
<name>A0A8J2U2W4_9GAMM</name>
<dbReference type="Pfam" id="PF00389">
    <property type="entry name" value="2-Hacid_dh"/>
    <property type="match status" value="1"/>
</dbReference>
<dbReference type="InterPro" id="IPR029753">
    <property type="entry name" value="D-isomer_DH_CS"/>
</dbReference>
<evidence type="ECO:0000313" key="15">
    <source>
        <dbReference type="Proteomes" id="UP000619743"/>
    </source>
</evidence>
<dbReference type="InterPro" id="IPR006140">
    <property type="entry name" value="D-isomer_DH_NAD-bd"/>
</dbReference>
<accession>A0A8J2U2W4</accession>
<evidence type="ECO:0000256" key="3">
    <source>
        <dbReference type="ARBA" id="ARBA00005854"/>
    </source>
</evidence>
<evidence type="ECO:0000313" key="14">
    <source>
        <dbReference type="EMBL" id="GGA67386.1"/>
    </source>
</evidence>
<dbReference type="InterPro" id="IPR045865">
    <property type="entry name" value="ACT-like_dom_sf"/>
</dbReference>
<dbReference type="SUPFAM" id="SSF55021">
    <property type="entry name" value="ACT-like"/>
    <property type="match status" value="1"/>
</dbReference>
<keyword evidence="8" id="KW-0520">NAD</keyword>
<comment type="similarity">
    <text evidence="3 12">Belongs to the D-isomer specific 2-hydroxyacid dehydrogenase family.</text>
</comment>
<keyword evidence="15" id="KW-1185">Reference proteome</keyword>
<proteinExistence type="inferred from homology"/>
<comment type="caution">
    <text evidence="14">The sequence shown here is derived from an EMBL/GenBank/DDBJ whole genome shotgun (WGS) entry which is preliminary data.</text>
</comment>
<comment type="function">
    <text evidence="1">Catalyzes the reversible oxidation of 3-phospho-D-glycerate to 3-phosphonooxypyruvate, the first step of the phosphorylated L-serine biosynthesis pathway. Also catalyzes the reversible oxidation of 2-hydroxyglutarate to 2-oxoglutarate.</text>
</comment>
<dbReference type="Proteomes" id="UP000619743">
    <property type="component" value="Unassembled WGS sequence"/>
</dbReference>
<evidence type="ECO:0000259" key="13">
    <source>
        <dbReference type="PROSITE" id="PS51671"/>
    </source>
</evidence>
<dbReference type="EC" id="1.1.1.399" evidence="4"/>
<evidence type="ECO:0000256" key="1">
    <source>
        <dbReference type="ARBA" id="ARBA00003800"/>
    </source>
</evidence>
<evidence type="ECO:0000256" key="8">
    <source>
        <dbReference type="ARBA" id="ARBA00023027"/>
    </source>
</evidence>
<protein>
    <recommendedName>
        <fullName evidence="6">D-3-phosphoglycerate dehydrogenase</fullName>
        <ecNumber evidence="4">1.1.1.399</ecNumber>
        <ecNumber evidence="5">1.1.1.95</ecNumber>
    </recommendedName>
    <alternativeName>
        <fullName evidence="9">2-oxoglutarate reductase</fullName>
    </alternativeName>
</protein>
<sequence length="389" mass="41961">MRSIRTYNAISQKGLVLFPEAQYKVDSVVGEPDAIMLRSHNLHQETFTDSVKAIARCGAGVNNIPVEECTKQGIVVFNTPGANANAVKELVLGGMLLASRNLLDAASFSQLLDTNLESGEFNKKVEGGKKKFVGSELAGKTLGVIGLGAIGANIAHAALALGMKVVGYDPVLSVEAAWRLSSDVERADNLPSLLARCDYVTLHVPANEHTKNMLNAENLEQAKRGLVLLNFARGSVVEEAAVLAELESDRIAKYVCDFPSPALMDRDDVILLPHLGASTGEAEDNCAEMAARQLMDFLENGNIQNSVNFPNLRLERSEGYRITFANDNVPAVLSGVLALLSEMNINVIDMLNKSRGEVAYTILDVADQPTDELLAAIEAFEHVSHVNTF</sequence>
<evidence type="ECO:0000256" key="4">
    <source>
        <dbReference type="ARBA" id="ARBA00013001"/>
    </source>
</evidence>
<dbReference type="PROSITE" id="PS00065">
    <property type="entry name" value="D_2_HYDROXYACID_DH_1"/>
    <property type="match status" value="1"/>
</dbReference>
<dbReference type="PROSITE" id="PS51671">
    <property type="entry name" value="ACT"/>
    <property type="match status" value="1"/>
</dbReference>
<dbReference type="Gene3D" id="3.40.50.720">
    <property type="entry name" value="NAD(P)-binding Rossmann-like Domain"/>
    <property type="match status" value="2"/>
</dbReference>